<dbReference type="AlphaFoldDB" id="A0A8C7KFP1"/>
<feature type="domain" description="Fibronectin type-III" evidence="12">
    <location>
        <begin position="187"/>
        <end position="281"/>
    </location>
</feature>
<dbReference type="GO" id="GO:0005886">
    <property type="term" value="C:plasma membrane"/>
    <property type="evidence" value="ECO:0007669"/>
    <property type="project" value="UniProtKB-SubCell"/>
</dbReference>
<feature type="domain" description="Fibronectin type-III" evidence="12">
    <location>
        <begin position="1"/>
        <end position="86"/>
    </location>
</feature>
<dbReference type="Gene3D" id="2.60.40.10">
    <property type="entry name" value="Immunoglobulins"/>
    <property type="match status" value="6"/>
</dbReference>
<evidence type="ECO:0000256" key="1">
    <source>
        <dbReference type="ARBA" id="ARBA00004236"/>
    </source>
</evidence>
<dbReference type="CDD" id="cd00063">
    <property type="entry name" value="FN3"/>
    <property type="match status" value="6"/>
</dbReference>
<evidence type="ECO:0000256" key="11">
    <source>
        <dbReference type="SAM" id="Phobius"/>
    </source>
</evidence>
<dbReference type="PRINTS" id="PR00014">
    <property type="entry name" value="FNTYPEIII"/>
</dbReference>
<dbReference type="Ensembl" id="ENSOKIT00005110688.1">
    <property type="protein sequence ID" value="ENSOKIP00005103254.1"/>
    <property type="gene ID" value="ENSOKIG00005041330.1"/>
</dbReference>
<gene>
    <name evidence="13" type="primary">NEO1</name>
</gene>
<feature type="domain" description="Fibronectin type-III" evidence="12">
    <location>
        <begin position="491"/>
        <end position="588"/>
    </location>
</feature>
<accession>A0A8C7KFP1</accession>
<evidence type="ECO:0000259" key="12">
    <source>
        <dbReference type="PROSITE" id="PS50853"/>
    </source>
</evidence>
<evidence type="ECO:0000256" key="4">
    <source>
        <dbReference type="ARBA" id="ARBA00022692"/>
    </source>
</evidence>
<dbReference type="FunFam" id="2.60.40.10:FF:000101">
    <property type="entry name" value="Neogenin isoform 1"/>
    <property type="match status" value="1"/>
</dbReference>
<evidence type="ECO:0000313" key="13">
    <source>
        <dbReference type="Ensembl" id="ENSOKIP00005103254.1"/>
    </source>
</evidence>
<evidence type="ECO:0000256" key="2">
    <source>
        <dbReference type="ARBA" id="ARBA00004479"/>
    </source>
</evidence>
<evidence type="ECO:0000256" key="6">
    <source>
        <dbReference type="ARBA" id="ARBA00022889"/>
    </source>
</evidence>
<dbReference type="PROSITE" id="PS50853">
    <property type="entry name" value="FN3"/>
    <property type="match status" value="6"/>
</dbReference>
<evidence type="ECO:0000256" key="5">
    <source>
        <dbReference type="ARBA" id="ARBA00022737"/>
    </source>
</evidence>
<dbReference type="InterPro" id="IPR013783">
    <property type="entry name" value="Ig-like_fold"/>
</dbReference>
<keyword evidence="7 11" id="KW-1133">Transmembrane helix</keyword>
<keyword evidence="5" id="KW-0677">Repeat</keyword>
<dbReference type="GeneTree" id="ENSGT00940000156684"/>
<dbReference type="InterPro" id="IPR050964">
    <property type="entry name" value="Striated_Muscle_Regulatory"/>
</dbReference>
<sequence>PEVWLTPLLTWRPPAEPNGEDLTYSVYFNQEGTNRERILNTSRPGEMQVTIQNLMPDSKYKFRVVAHNKNGLGESSAVLKVATQGEVQVPGPAPNLQAVSTTPTSVTLSWDTPLTGNGDVLTYKVYYMEKGLDLEQDVDAGALSYTLMGLKKFTEYSIRVVAFNKHGSGVSTGDITVTTLSDVPSAPPQNLTVEVHNSKSIMVRWQPPPPGAQNGEITGYKIRYRKGTRKSEAAETTGGTQLFQLIDGLERGTEYTFRVSAITVNGSGPATEWSTAETFESDLDESRVPDIPSSLHVRPLVNSIVVSWTPPENQDMVVRGYTIGYGIGSPHAQTIKVDYKQRYYSIENLDPSSHYVITLKAFNNVGEGIPVYESAITRPQSVPDPTPMLPPVGVQASVLSHDTIKVTWADNSLPKNQKITDARYYTVRWKTNIPANTKLKTANTTNLSHMVTGLKPNTLYEFSVMVTKGRRTSTWSMTAQGTTFETIPSSSPKDVTVVSKELKPRTIIVNWQPPSEANGKITGYIIYYSTDVNAEVHDWVIEPVVGNRLTHQIQELTLDTTYYFKIQARNSKGMGPMSEAVHFRTPKSKCGGGSLEVDRIFFLTSLVHFVPGKPGITGSGDNHILVIVVIISVGAFTIIVVVVGAFLCTRRTTSHQKNSHKYKGNSKDLKPPDLWIHHERLELKPIDKSPEPNPVMTDTPIPRTSQDINPVDPSLDNSHESEDSISALAGRRGMRPKMMMPFDTQPPQRKCVFGICALIGHTEVNRLFTTQTIVLFS</sequence>
<dbReference type="InterPro" id="IPR010560">
    <property type="entry name" value="Neogenin_C"/>
</dbReference>
<keyword evidence="9" id="KW-0325">Glycoprotein</keyword>
<dbReference type="FunFam" id="2.60.40.10:FF:000216">
    <property type="entry name" value="neogenin isoform X1"/>
    <property type="match status" value="1"/>
</dbReference>
<keyword evidence="8 11" id="KW-0472">Membrane</keyword>
<organism evidence="13 14">
    <name type="scientific">Oncorhynchus kisutch</name>
    <name type="common">Coho salmon</name>
    <name type="synonym">Salmo kisutch</name>
    <dbReference type="NCBI Taxonomy" id="8019"/>
    <lineage>
        <taxon>Eukaryota</taxon>
        <taxon>Metazoa</taxon>
        <taxon>Chordata</taxon>
        <taxon>Craniata</taxon>
        <taxon>Vertebrata</taxon>
        <taxon>Euteleostomi</taxon>
        <taxon>Actinopterygii</taxon>
        <taxon>Neopterygii</taxon>
        <taxon>Teleostei</taxon>
        <taxon>Protacanthopterygii</taxon>
        <taxon>Salmoniformes</taxon>
        <taxon>Salmonidae</taxon>
        <taxon>Salmoninae</taxon>
        <taxon>Oncorhynchus</taxon>
    </lineage>
</organism>
<feature type="domain" description="Fibronectin type-III" evidence="12">
    <location>
        <begin position="92"/>
        <end position="182"/>
    </location>
</feature>
<evidence type="ECO:0000256" key="9">
    <source>
        <dbReference type="ARBA" id="ARBA00023180"/>
    </source>
</evidence>
<protein>
    <submittedName>
        <fullName evidence="13">Neogenin 1</fullName>
    </submittedName>
</protein>
<keyword evidence="3" id="KW-1003">Cell membrane</keyword>
<keyword evidence="6" id="KW-0130">Cell adhesion</keyword>
<comment type="subcellular location">
    <subcellularLocation>
        <location evidence="1">Cell membrane</location>
    </subcellularLocation>
    <subcellularLocation>
        <location evidence="2">Membrane</location>
        <topology evidence="2">Single-pass type I membrane protein</topology>
    </subcellularLocation>
</comment>
<evidence type="ECO:0000256" key="3">
    <source>
        <dbReference type="ARBA" id="ARBA00022475"/>
    </source>
</evidence>
<dbReference type="GO" id="GO:0007155">
    <property type="term" value="P:cell adhesion"/>
    <property type="evidence" value="ECO:0007669"/>
    <property type="project" value="UniProtKB-KW"/>
</dbReference>
<dbReference type="Pfam" id="PF00041">
    <property type="entry name" value="fn3"/>
    <property type="match status" value="6"/>
</dbReference>
<dbReference type="InterPro" id="IPR036116">
    <property type="entry name" value="FN3_sf"/>
</dbReference>
<dbReference type="FunFam" id="2.60.40.10:FF:000316">
    <property type="entry name" value="Neogenin 1"/>
    <property type="match status" value="1"/>
</dbReference>
<keyword evidence="4 11" id="KW-0812">Transmembrane</keyword>
<evidence type="ECO:0000256" key="10">
    <source>
        <dbReference type="SAM" id="MobiDB-lite"/>
    </source>
</evidence>
<dbReference type="PANTHER" id="PTHR13817:SF85">
    <property type="entry name" value="DCC NETRIN 1 RECEPTOR"/>
    <property type="match status" value="1"/>
</dbReference>
<feature type="domain" description="Fibronectin type-III" evidence="12">
    <location>
        <begin position="390"/>
        <end position="486"/>
    </location>
</feature>
<dbReference type="Proteomes" id="UP000694557">
    <property type="component" value="Unassembled WGS sequence"/>
</dbReference>
<reference evidence="13" key="2">
    <citation type="submission" date="2025-09" db="UniProtKB">
        <authorList>
            <consortium name="Ensembl"/>
        </authorList>
    </citation>
    <scope>IDENTIFICATION</scope>
</reference>
<feature type="transmembrane region" description="Helical" evidence="11">
    <location>
        <begin position="624"/>
        <end position="648"/>
    </location>
</feature>
<reference evidence="13" key="1">
    <citation type="submission" date="2025-08" db="UniProtKB">
        <authorList>
            <consortium name="Ensembl"/>
        </authorList>
    </citation>
    <scope>IDENTIFICATION</scope>
</reference>
<dbReference type="FunFam" id="2.60.40.10:FF:000106">
    <property type="entry name" value="Neogenin isoform 1"/>
    <property type="match status" value="1"/>
</dbReference>
<dbReference type="InterPro" id="IPR003961">
    <property type="entry name" value="FN3_dom"/>
</dbReference>
<evidence type="ECO:0000256" key="7">
    <source>
        <dbReference type="ARBA" id="ARBA00022989"/>
    </source>
</evidence>
<dbReference type="SMART" id="SM00060">
    <property type="entry name" value="FN3"/>
    <property type="match status" value="6"/>
</dbReference>
<evidence type="ECO:0000256" key="8">
    <source>
        <dbReference type="ARBA" id="ARBA00023136"/>
    </source>
</evidence>
<feature type="domain" description="Fibronectin type-III" evidence="12">
    <location>
        <begin position="288"/>
        <end position="381"/>
    </location>
</feature>
<name>A0A8C7KFP1_ONCKI</name>
<evidence type="ECO:0000313" key="14">
    <source>
        <dbReference type="Proteomes" id="UP000694557"/>
    </source>
</evidence>
<feature type="region of interest" description="Disordered" evidence="10">
    <location>
        <begin position="686"/>
        <end position="722"/>
    </location>
</feature>
<dbReference type="SUPFAM" id="SSF49265">
    <property type="entry name" value="Fibronectin type III"/>
    <property type="match status" value="4"/>
</dbReference>
<keyword evidence="14" id="KW-1185">Reference proteome</keyword>
<dbReference type="PANTHER" id="PTHR13817">
    <property type="entry name" value="TITIN"/>
    <property type="match status" value="1"/>
</dbReference>
<dbReference type="Pfam" id="PF06583">
    <property type="entry name" value="Neogenin_C"/>
    <property type="match status" value="1"/>
</dbReference>
<proteinExistence type="predicted"/>
<dbReference type="FunFam" id="2.60.40.10:FF:000133">
    <property type="entry name" value="Neogenin isoform 1"/>
    <property type="match status" value="1"/>
</dbReference>